<evidence type="ECO:0000313" key="1">
    <source>
        <dbReference type="EMBL" id="KAI4375485.1"/>
    </source>
</evidence>
<proteinExistence type="predicted"/>
<keyword evidence="2" id="KW-1185">Reference proteome</keyword>
<organism evidence="1 2">
    <name type="scientific">Melastoma candidum</name>
    <dbReference type="NCBI Taxonomy" id="119954"/>
    <lineage>
        <taxon>Eukaryota</taxon>
        <taxon>Viridiplantae</taxon>
        <taxon>Streptophyta</taxon>
        <taxon>Embryophyta</taxon>
        <taxon>Tracheophyta</taxon>
        <taxon>Spermatophyta</taxon>
        <taxon>Magnoliopsida</taxon>
        <taxon>eudicotyledons</taxon>
        <taxon>Gunneridae</taxon>
        <taxon>Pentapetalae</taxon>
        <taxon>rosids</taxon>
        <taxon>malvids</taxon>
        <taxon>Myrtales</taxon>
        <taxon>Melastomataceae</taxon>
        <taxon>Melastomatoideae</taxon>
        <taxon>Melastomateae</taxon>
        <taxon>Melastoma</taxon>
    </lineage>
</organism>
<dbReference type="EMBL" id="CM042883">
    <property type="protein sequence ID" value="KAI4375485.1"/>
    <property type="molecule type" value="Genomic_DNA"/>
</dbReference>
<evidence type="ECO:0000313" key="2">
    <source>
        <dbReference type="Proteomes" id="UP001057402"/>
    </source>
</evidence>
<protein>
    <submittedName>
        <fullName evidence="1">Uncharacterized protein</fullName>
    </submittedName>
</protein>
<name>A0ACB9R9W4_9MYRT</name>
<gene>
    <name evidence="1" type="ORF">MLD38_013349</name>
</gene>
<comment type="caution">
    <text evidence="1">The sequence shown here is derived from an EMBL/GenBank/DDBJ whole genome shotgun (WGS) entry which is preliminary data.</text>
</comment>
<dbReference type="Proteomes" id="UP001057402">
    <property type="component" value="Chromosome 4"/>
</dbReference>
<reference evidence="2" key="1">
    <citation type="journal article" date="2023" name="Front. Plant Sci.">
        <title>Chromosomal-level genome assembly of Melastoma candidum provides insights into trichome evolution.</title>
        <authorList>
            <person name="Zhong Y."/>
            <person name="Wu W."/>
            <person name="Sun C."/>
            <person name="Zou P."/>
            <person name="Liu Y."/>
            <person name="Dai S."/>
            <person name="Zhou R."/>
        </authorList>
    </citation>
    <scope>NUCLEOTIDE SEQUENCE [LARGE SCALE GENOMIC DNA]</scope>
</reference>
<accession>A0ACB9R9W4</accession>
<sequence>MGGDNIKLIGAVTSLFCTRVEWALRLKGAKYEYVAEDLRDKSELLLKSNPVHKKVPVLLDDGRAIAESLVILEYVDERWKGGLKLLPEDPYERAQARFWAKFADDKCVWGVWKACVAEGEEKKKAVEAAVESFVLLEKQLEGKKWFSGEEMGYLDVALGWIPHFLGVLEEVGGMKIVKEDQFPLLVEWGLKFSEVPELKECVPPREVLINYLTAGISYSRSLPATN</sequence>